<dbReference type="EMBL" id="CM029048">
    <property type="protein sequence ID" value="KAG2577313.1"/>
    <property type="molecule type" value="Genomic_DNA"/>
</dbReference>
<dbReference type="AlphaFoldDB" id="A0A8T0QWP4"/>
<evidence type="ECO:0000313" key="3">
    <source>
        <dbReference type="Proteomes" id="UP000823388"/>
    </source>
</evidence>
<protein>
    <submittedName>
        <fullName evidence="2">Uncharacterized protein</fullName>
    </submittedName>
</protein>
<evidence type="ECO:0000313" key="2">
    <source>
        <dbReference type="EMBL" id="KAG2577313.1"/>
    </source>
</evidence>
<feature type="compositionally biased region" description="Basic and acidic residues" evidence="1">
    <location>
        <begin position="235"/>
        <end position="250"/>
    </location>
</feature>
<dbReference type="Proteomes" id="UP000823388">
    <property type="component" value="Chromosome 6N"/>
</dbReference>
<gene>
    <name evidence="2" type="ORF">PVAP13_6NG090712</name>
</gene>
<feature type="compositionally biased region" description="Basic and acidic residues" evidence="1">
    <location>
        <begin position="37"/>
        <end position="52"/>
    </location>
</feature>
<keyword evidence="3" id="KW-1185">Reference proteome</keyword>
<feature type="compositionally biased region" description="Low complexity" evidence="1">
    <location>
        <begin position="171"/>
        <end position="185"/>
    </location>
</feature>
<sequence>MARCIDGGAAARSRGDPRATGRPELDGPLRGAASDLRPPDAARRSDSDNGRERRWRAGRGARVGERGKKTALTPAAEGAPHGARRRARTPPAAHACRGGHTAGDSLPPPLTAAWPGRGRRSGGGSLAPGRPPQDPSAGRSCRGRRPPPPPPLGQAEAHGDRAARRPRLARGTRAALQRRTAAALGAGRGGPSPPLTGDAEGWHGRGETDAEALPPPPPPSRRGGAAGTRGRRGRGAAEGRRGWGDEDGRCGRGGRRGGGSASIFWRDRRERAGIGRGGGVGGAVALQRVEAFSPAASDLRAPNLHR</sequence>
<organism evidence="2 3">
    <name type="scientific">Panicum virgatum</name>
    <name type="common">Blackwell switchgrass</name>
    <dbReference type="NCBI Taxonomy" id="38727"/>
    <lineage>
        <taxon>Eukaryota</taxon>
        <taxon>Viridiplantae</taxon>
        <taxon>Streptophyta</taxon>
        <taxon>Embryophyta</taxon>
        <taxon>Tracheophyta</taxon>
        <taxon>Spermatophyta</taxon>
        <taxon>Magnoliopsida</taxon>
        <taxon>Liliopsida</taxon>
        <taxon>Poales</taxon>
        <taxon>Poaceae</taxon>
        <taxon>PACMAD clade</taxon>
        <taxon>Panicoideae</taxon>
        <taxon>Panicodae</taxon>
        <taxon>Paniceae</taxon>
        <taxon>Panicinae</taxon>
        <taxon>Panicum</taxon>
        <taxon>Panicum sect. Hiantes</taxon>
    </lineage>
</organism>
<evidence type="ECO:0000256" key="1">
    <source>
        <dbReference type="SAM" id="MobiDB-lite"/>
    </source>
</evidence>
<reference evidence="2" key="1">
    <citation type="submission" date="2020-05" db="EMBL/GenBank/DDBJ databases">
        <title>WGS assembly of Panicum virgatum.</title>
        <authorList>
            <person name="Lovell J.T."/>
            <person name="Jenkins J."/>
            <person name="Shu S."/>
            <person name="Juenger T.E."/>
            <person name="Schmutz J."/>
        </authorList>
    </citation>
    <scope>NUCLEOTIDE SEQUENCE</scope>
    <source>
        <strain evidence="2">AP13</strain>
    </source>
</reference>
<proteinExistence type="predicted"/>
<feature type="compositionally biased region" description="Basic and acidic residues" evidence="1">
    <location>
        <begin position="13"/>
        <end position="27"/>
    </location>
</feature>
<feature type="region of interest" description="Disordered" evidence="1">
    <location>
        <begin position="1"/>
        <end position="266"/>
    </location>
</feature>
<name>A0A8T0QWP4_PANVG</name>
<accession>A0A8T0QWP4</accession>
<comment type="caution">
    <text evidence="2">The sequence shown here is derived from an EMBL/GenBank/DDBJ whole genome shotgun (WGS) entry which is preliminary data.</text>
</comment>